<evidence type="ECO:0000313" key="7">
    <source>
        <dbReference type="EMBL" id="TDP62798.1"/>
    </source>
</evidence>
<dbReference type="GO" id="GO:0005524">
    <property type="term" value="F:ATP binding"/>
    <property type="evidence" value="ECO:0007669"/>
    <property type="project" value="UniProtKB-UniRule"/>
</dbReference>
<sequence>MGLARSQPLRIGLTGGIGSGKSTVARGLADLGATLIDTDAIARELTAPGGAALPAIAQRFGSRAIGADGALDRAHMRELAFGDAANRLALEAILHPMIGAETSRLAAKANSATIVFDVPLLVESGRWRDRVDRVLVVDCLEATQIERVMRRSGWTALAVQAVLDQQATRQDRRAAADAVIFNEGLSLAELQQQVRALYAHWLPSAGS</sequence>
<dbReference type="Pfam" id="PF01121">
    <property type="entry name" value="CoaE"/>
    <property type="match status" value="1"/>
</dbReference>
<comment type="subcellular location">
    <subcellularLocation>
        <location evidence="5">Cytoplasm</location>
    </subcellularLocation>
</comment>
<name>A0A4R6QIN2_9BURK</name>
<dbReference type="EC" id="2.7.1.24" evidence="5 6"/>
<dbReference type="Proteomes" id="UP000295361">
    <property type="component" value="Unassembled WGS sequence"/>
</dbReference>
<keyword evidence="5" id="KW-0808">Transferase</keyword>
<dbReference type="AlphaFoldDB" id="A0A4R6QIN2"/>
<dbReference type="NCBIfam" id="TIGR00152">
    <property type="entry name" value="dephospho-CoA kinase"/>
    <property type="match status" value="1"/>
</dbReference>
<evidence type="ECO:0000256" key="5">
    <source>
        <dbReference type="HAMAP-Rule" id="MF_00376"/>
    </source>
</evidence>
<dbReference type="GO" id="GO:0005737">
    <property type="term" value="C:cytoplasm"/>
    <property type="evidence" value="ECO:0007669"/>
    <property type="project" value="UniProtKB-SubCell"/>
</dbReference>
<proteinExistence type="inferred from homology"/>
<dbReference type="InParanoid" id="A0A4R6QIN2"/>
<dbReference type="CDD" id="cd02022">
    <property type="entry name" value="DPCK"/>
    <property type="match status" value="1"/>
</dbReference>
<dbReference type="PANTHER" id="PTHR10695:SF46">
    <property type="entry name" value="BIFUNCTIONAL COENZYME A SYNTHASE-RELATED"/>
    <property type="match status" value="1"/>
</dbReference>
<dbReference type="FunCoup" id="A0A4R6QIN2">
    <property type="interactions" value="512"/>
</dbReference>
<keyword evidence="2 5" id="KW-0547">Nucleotide-binding</keyword>
<reference evidence="7 8" key="1">
    <citation type="submission" date="2019-03" db="EMBL/GenBank/DDBJ databases">
        <title>Genomic Encyclopedia of Type Strains, Phase IV (KMG-IV): sequencing the most valuable type-strain genomes for metagenomic binning, comparative biology and taxonomic classification.</title>
        <authorList>
            <person name="Goeker M."/>
        </authorList>
    </citation>
    <scope>NUCLEOTIDE SEQUENCE [LARGE SCALE GENOMIC DNA]</scope>
    <source>
        <strain evidence="7 8">DSM 16998</strain>
    </source>
</reference>
<dbReference type="Gene3D" id="3.40.50.300">
    <property type="entry name" value="P-loop containing nucleotide triphosphate hydrolases"/>
    <property type="match status" value="1"/>
</dbReference>
<organism evidence="7 8">
    <name type="scientific">Roseateles toxinivorans</name>
    <dbReference type="NCBI Taxonomy" id="270368"/>
    <lineage>
        <taxon>Bacteria</taxon>
        <taxon>Pseudomonadati</taxon>
        <taxon>Pseudomonadota</taxon>
        <taxon>Betaproteobacteria</taxon>
        <taxon>Burkholderiales</taxon>
        <taxon>Sphaerotilaceae</taxon>
        <taxon>Roseateles</taxon>
    </lineage>
</organism>
<evidence type="ECO:0000256" key="4">
    <source>
        <dbReference type="ARBA" id="ARBA00022993"/>
    </source>
</evidence>
<dbReference type="EMBL" id="SNXS01000006">
    <property type="protein sequence ID" value="TDP62798.1"/>
    <property type="molecule type" value="Genomic_DNA"/>
</dbReference>
<keyword evidence="8" id="KW-1185">Reference proteome</keyword>
<dbReference type="OrthoDB" id="9812943at2"/>
<dbReference type="HAMAP" id="MF_00376">
    <property type="entry name" value="Dephospho_CoA_kinase"/>
    <property type="match status" value="1"/>
</dbReference>
<keyword evidence="4 5" id="KW-0173">Coenzyme A biosynthesis</keyword>
<evidence type="ECO:0000256" key="2">
    <source>
        <dbReference type="ARBA" id="ARBA00022741"/>
    </source>
</evidence>
<dbReference type="GO" id="GO:0015937">
    <property type="term" value="P:coenzyme A biosynthetic process"/>
    <property type="evidence" value="ECO:0007669"/>
    <property type="project" value="UniProtKB-UniRule"/>
</dbReference>
<evidence type="ECO:0000256" key="1">
    <source>
        <dbReference type="ARBA" id="ARBA00009018"/>
    </source>
</evidence>
<comment type="function">
    <text evidence="5">Catalyzes the phosphorylation of the 3'-hydroxyl group of dephosphocoenzyme A to form coenzyme A.</text>
</comment>
<dbReference type="SUPFAM" id="SSF52540">
    <property type="entry name" value="P-loop containing nucleoside triphosphate hydrolases"/>
    <property type="match status" value="1"/>
</dbReference>
<dbReference type="InterPro" id="IPR001977">
    <property type="entry name" value="Depp_CoAkinase"/>
</dbReference>
<comment type="pathway">
    <text evidence="5">Cofactor biosynthesis; coenzyme A biosynthesis; CoA from (R)-pantothenate: step 5/5.</text>
</comment>
<dbReference type="PROSITE" id="PS51219">
    <property type="entry name" value="DPCK"/>
    <property type="match status" value="1"/>
</dbReference>
<evidence type="ECO:0000256" key="3">
    <source>
        <dbReference type="ARBA" id="ARBA00022840"/>
    </source>
</evidence>
<accession>A0A4R6QIN2</accession>
<keyword evidence="5 7" id="KW-0418">Kinase</keyword>
<feature type="binding site" evidence="5">
    <location>
        <begin position="18"/>
        <end position="23"/>
    </location>
    <ligand>
        <name>ATP</name>
        <dbReference type="ChEBI" id="CHEBI:30616"/>
    </ligand>
</feature>
<dbReference type="RefSeq" id="WP_133702819.1">
    <property type="nucleotide sequence ID" value="NZ_SNXS01000006.1"/>
</dbReference>
<dbReference type="UniPathway" id="UPA00241">
    <property type="reaction ID" value="UER00356"/>
</dbReference>
<evidence type="ECO:0000256" key="6">
    <source>
        <dbReference type="NCBIfam" id="TIGR00152"/>
    </source>
</evidence>
<dbReference type="GO" id="GO:0004140">
    <property type="term" value="F:dephospho-CoA kinase activity"/>
    <property type="evidence" value="ECO:0007669"/>
    <property type="project" value="UniProtKB-UniRule"/>
</dbReference>
<evidence type="ECO:0000313" key="8">
    <source>
        <dbReference type="Proteomes" id="UP000295361"/>
    </source>
</evidence>
<comment type="caution">
    <text evidence="7">The sequence shown here is derived from an EMBL/GenBank/DDBJ whole genome shotgun (WGS) entry which is preliminary data.</text>
</comment>
<comment type="catalytic activity">
    <reaction evidence="5">
        <text>3'-dephospho-CoA + ATP = ADP + CoA + H(+)</text>
        <dbReference type="Rhea" id="RHEA:18245"/>
        <dbReference type="ChEBI" id="CHEBI:15378"/>
        <dbReference type="ChEBI" id="CHEBI:30616"/>
        <dbReference type="ChEBI" id="CHEBI:57287"/>
        <dbReference type="ChEBI" id="CHEBI:57328"/>
        <dbReference type="ChEBI" id="CHEBI:456216"/>
        <dbReference type="EC" id="2.7.1.24"/>
    </reaction>
</comment>
<dbReference type="PANTHER" id="PTHR10695">
    <property type="entry name" value="DEPHOSPHO-COA KINASE-RELATED"/>
    <property type="match status" value="1"/>
</dbReference>
<dbReference type="InterPro" id="IPR027417">
    <property type="entry name" value="P-loop_NTPase"/>
</dbReference>
<gene>
    <name evidence="5" type="primary">coaE</name>
    <name evidence="7" type="ORF">DES47_10693</name>
</gene>
<keyword evidence="3 5" id="KW-0067">ATP-binding</keyword>
<comment type="similarity">
    <text evidence="1 5">Belongs to the CoaE family.</text>
</comment>
<keyword evidence="5" id="KW-0963">Cytoplasm</keyword>
<protein>
    <recommendedName>
        <fullName evidence="5 6">Dephospho-CoA kinase</fullName>
        <ecNumber evidence="5 6">2.7.1.24</ecNumber>
    </recommendedName>
    <alternativeName>
        <fullName evidence="5">Dephosphocoenzyme A kinase</fullName>
    </alternativeName>
</protein>